<dbReference type="CDD" id="cd04186">
    <property type="entry name" value="GT_2_like_c"/>
    <property type="match status" value="1"/>
</dbReference>
<dbReference type="RefSeq" id="WP_301587734.1">
    <property type="nucleotide sequence ID" value="NZ_JAPFQI010000001.1"/>
</dbReference>
<proteinExistence type="predicted"/>
<dbReference type="PANTHER" id="PTHR43179:SF7">
    <property type="entry name" value="RHAMNOSYLTRANSFERASE WBBL"/>
    <property type="match status" value="1"/>
</dbReference>
<dbReference type="InterPro" id="IPR001173">
    <property type="entry name" value="Glyco_trans_2-like"/>
</dbReference>
<dbReference type="PANTHER" id="PTHR43179">
    <property type="entry name" value="RHAMNOSYLTRANSFERASE WBBL"/>
    <property type="match status" value="1"/>
</dbReference>
<protein>
    <submittedName>
        <fullName evidence="2">Glycosyltransferase family 2 protein</fullName>
    </submittedName>
</protein>
<feature type="domain" description="Glycosyltransferase 2-like" evidence="1">
    <location>
        <begin position="9"/>
        <end position="160"/>
    </location>
</feature>
<dbReference type="InterPro" id="IPR029044">
    <property type="entry name" value="Nucleotide-diphossugar_trans"/>
</dbReference>
<evidence type="ECO:0000259" key="1">
    <source>
        <dbReference type="Pfam" id="PF00535"/>
    </source>
</evidence>
<reference evidence="2 3" key="1">
    <citation type="submission" date="2022-10" db="EMBL/GenBank/DDBJ databases">
        <title>Roseococcus glaciei nov., sp. nov., isolated from glacier.</title>
        <authorList>
            <person name="Liu Q."/>
            <person name="Xin Y.-H."/>
        </authorList>
    </citation>
    <scope>NUCLEOTIDE SEQUENCE [LARGE SCALE GENOMIC DNA]</scope>
    <source>
        <strain evidence="2 3">MDT2-1-1</strain>
    </source>
</reference>
<sequence length="293" mass="31167">MTEGIGAVSAVVVSFNSAEVLPGCLASIPEAVPLVVVDNASGDGSADLAARLAPRAQVLRPARNLGFGRAANLGFAEVKTPFGILLNADVRCRPGMFEALLDAAQRYPGAGMLAPCCWAPDGALQFGRPGLFEKRGGAVPAMPSGDCCAPYVGGSAMFFRMDAFRAVGGFDDALFLYFEDDDLCFRLRRAGHSLVHVQGAALDHAAGRSSAPSPRLEWWKHWHMAWSALHMERKHRGRVRAAAHGVGLAAELAARLAFRPFHPSRAKWSARLAGTLAFLRGVRAVDRPPEGAA</sequence>
<name>A0ABT3NPN3_9PROT</name>
<dbReference type="Proteomes" id="UP001526430">
    <property type="component" value="Unassembled WGS sequence"/>
</dbReference>
<accession>A0ABT3NPN3</accession>
<dbReference type="SUPFAM" id="SSF53448">
    <property type="entry name" value="Nucleotide-diphospho-sugar transferases"/>
    <property type="match status" value="1"/>
</dbReference>
<dbReference type="EMBL" id="JAPFQI010000001">
    <property type="protein sequence ID" value="MCW8084123.1"/>
    <property type="molecule type" value="Genomic_DNA"/>
</dbReference>
<gene>
    <name evidence="2" type="ORF">OF850_00645</name>
</gene>
<organism evidence="2 3">
    <name type="scientific">Sabulicella glaciei</name>
    <dbReference type="NCBI Taxonomy" id="2984948"/>
    <lineage>
        <taxon>Bacteria</taxon>
        <taxon>Pseudomonadati</taxon>
        <taxon>Pseudomonadota</taxon>
        <taxon>Alphaproteobacteria</taxon>
        <taxon>Acetobacterales</taxon>
        <taxon>Acetobacteraceae</taxon>
        <taxon>Sabulicella</taxon>
    </lineage>
</organism>
<keyword evidence="3" id="KW-1185">Reference proteome</keyword>
<evidence type="ECO:0000313" key="2">
    <source>
        <dbReference type="EMBL" id="MCW8084123.1"/>
    </source>
</evidence>
<comment type="caution">
    <text evidence="2">The sequence shown here is derived from an EMBL/GenBank/DDBJ whole genome shotgun (WGS) entry which is preliminary data.</text>
</comment>
<dbReference type="Pfam" id="PF00535">
    <property type="entry name" value="Glycos_transf_2"/>
    <property type="match status" value="1"/>
</dbReference>
<evidence type="ECO:0000313" key="3">
    <source>
        <dbReference type="Proteomes" id="UP001526430"/>
    </source>
</evidence>
<dbReference type="Gene3D" id="3.90.550.10">
    <property type="entry name" value="Spore Coat Polysaccharide Biosynthesis Protein SpsA, Chain A"/>
    <property type="match status" value="1"/>
</dbReference>